<dbReference type="Proteomes" id="UP000308600">
    <property type="component" value="Unassembled WGS sequence"/>
</dbReference>
<evidence type="ECO:0000313" key="2">
    <source>
        <dbReference type="Proteomes" id="UP000308600"/>
    </source>
</evidence>
<protein>
    <submittedName>
        <fullName evidence="1">Uncharacterized protein</fullName>
    </submittedName>
</protein>
<name>A0ACD3B2G3_9AGAR</name>
<gene>
    <name evidence="1" type="ORF">BDN72DRAFT_931341</name>
</gene>
<organism evidence="1 2">
    <name type="scientific">Pluteus cervinus</name>
    <dbReference type="NCBI Taxonomy" id="181527"/>
    <lineage>
        <taxon>Eukaryota</taxon>
        <taxon>Fungi</taxon>
        <taxon>Dikarya</taxon>
        <taxon>Basidiomycota</taxon>
        <taxon>Agaricomycotina</taxon>
        <taxon>Agaricomycetes</taxon>
        <taxon>Agaricomycetidae</taxon>
        <taxon>Agaricales</taxon>
        <taxon>Pluteineae</taxon>
        <taxon>Pluteaceae</taxon>
        <taxon>Pluteus</taxon>
    </lineage>
</organism>
<dbReference type="EMBL" id="ML208288">
    <property type="protein sequence ID" value="TFK72223.1"/>
    <property type="molecule type" value="Genomic_DNA"/>
</dbReference>
<evidence type="ECO:0000313" key="1">
    <source>
        <dbReference type="EMBL" id="TFK72223.1"/>
    </source>
</evidence>
<reference evidence="1 2" key="1">
    <citation type="journal article" date="2019" name="Nat. Ecol. Evol.">
        <title>Megaphylogeny resolves global patterns of mushroom evolution.</title>
        <authorList>
            <person name="Varga T."/>
            <person name="Krizsan K."/>
            <person name="Foldi C."/>
            <person name="Dima B."/>
            <person name="Sanchez-Garcia M."/>
            <person name="Sanchez-Ramirez S."/>
            <person name="Szollosi G.J."/>
            <person name="Szarkandi J.G."/>
            <person name="Papp V."/>
            <person name="Albert L."/>
            <person name="Andreopoulos W."/>
            <person name="Angelini C."/>
            <person name="Antonin V."/>
            <person name="Barry K.W."/>
            <person name="Bougher N.L."/>
            <person name="Buchanan P."/>
            <person name="Buyck B."/>
            <person name="Bense V."/>
            <person name="Catcheside P."/>
            <person name="Chovatia M."/>
            <person name="Cooper J."/>
            <person name="Damon W."/>
            <person name="Desjardin D."/>
            <person name="Finy P."/>
            <person name="Geml J."/>
            <person name="Haridas S."/>
            <person name="Hughes K."/>
            <person name="Justo A."/>
            <person name="Karasinski D."/>
            <person name="Kautmanova I."/>
            <person name="Kiss B."/>
            <person name="Kocsube S."/>
            <person name="Kotiranta H."/>
            <person name="LaButti K.M."/>
            <person name="Lechner B.E."/>
            <person name="Liimatainen K."/>
            <person name="Lipzen A."/>
            <person name="Lukacs Z."/>
            <person name="Mihaltcheva S."/>
            <person name="Morgado L.N."/>
            <person name="Niskanen T."/>
            <person name="Noordeloos M.E."/>
            <person name="Ohm R.A."/>
            <person name="Ortiz-Santana B."/>
            <person name="Ovrebo C."/>
            <person name="Racz N."/>
            <person name="Riley R."/>
            <person name="Savchenko A."/>
            <person name="Shiryaev A."/>
            <person name="Soop K."/>
            <person name="Spirin V."/>
            <person name="Szebenyi C."/>
            <person name="Tomsovsky M."/>
            <person name="Tulloss R.E."/>
            <person name="Uehling J."/>
            <person name="Grigoriev I.V."/>
            <person name="Vagvolgyi C."/>
            <person name="Papp T."/>
            <person name="Martin F.M."/>
            <person name="Miettinen O."/>
            <person name="Hibbett D.S."/>
            <person name="Nagy L.G."/>
        </authorList>
    </citation>
    <scope>NUCLEOTIDE SEQUENCE [LARGE SCALE GENOMIC DNA]</scope>
    <source>
        <strain evidence="1 2">NL-1719</strain>
    </source>
</reference>
<accession>A0ACD3B2G3</accession>
<proteinExistence type="predicted"/>
<keyword evidence="2" id="KW-1185">Reference proteome</keyword>
<sequence>MSFYAMVGPRILKLFLIPFLVFPKTRGPTPQAVSPFNRLNEIDLARDIQPPRNRSDRPDVPGPGMRPVSSYELISSTSYVPYEDPLVVLSLLRSVVTRSGIASPLARVELIQTSVDQRINVFKLKRDTVDERPSPILIGQNLARRAINITSIRYLCTLKTGNESIIPLHDREESNKAGSFSLNGIHLHTTIDGLKPGCYADPDVGYGSYLVHVVVE</sequence>